<keyword evidence="2" id="KW-0349">Heme</keyword>
<dbReference type="GO" id="GO:0005506">
    <property type="term" value="F:iron ion binding"/>
    <property type="evidence" value="ECO:0007669"/>
    <property type="project" value="InterPro"/>
</dbReference>
<dbReference type="Pfam" id="PF00067">
    <property type="entry name" value="p450"/>
    <property type="match status" value="1"/>
</dbReference>
<name>A0A0U3Q459_9MICC</name>
<gene>
    <name evidence="3" type="ORF">AU252_01625</name>
</gene>
<dbReference type="GO" id="GO:0036199">
    <property type="term" value="F:cholest-4-en-3-one 26-monooxygenase activity"/>
    <property type="evidence" value="ECO:0007669"/>
    <property type="project" value="TreeGrafter"/>
</dbReference>
<dbReference type="EMBL" id="CP013747">
    <property type="protein sequence ID" value="ALV40026.1"/>
    <property type="molecule type" value="Genomic_DNA"/>
</dbReference>
<dbReference type="PANTHER" id="PTHR46696:SF4">
    <property type="entry name" value="BIOTIN BIOSYNTHESIS CYTOCHROME P450"/>
    <property type="match status" value="1"/>
</dbReference>
<dbReference type="PRINTS" id="PR00359">
    <property type="entry name" value="BP450"/>
</dbReference>
<dbReference type="AlphaFoldDB" id="A0A0U3Q459"/>
<sequence length="406" mass="45265">MAAATDQSTKIPDLTDPQTFADGVPHEVFDVLREREGLYWQPAAFGTRNGGFWAVTRYADIVEIEKNSADFTITLGNQFPGSDGAFAALRDDMLVMDPPRHTKIRRAATAAFTPRVVANFDPWIREIVNEILDETLPLGEFDYIEAVARHLPARVIARVMGIPRDQRERIVKHVDAVFAATMAPDAGVSMFGVMEGFFGYAKELQETKLHAPQDDMVTALSQLVEKGDLDQNQYEQYVQLLVMAGYETTHTLIGQSMRMVVEDPEVAAAADKAVAEGNSTRLVDEFLRYTCPVMNMVRCATRDMEVFGETIRKDDVMQMYFTAANRDPAVFSEPHRFNPSRPETATLSFGSGAHKCIASALAKLEVSILFEELHARGVKLELNGEPGRGQNVWINQLHSLPVRVIR</sequence>
<dbReference type="InterPro" id="IPR002397">
    <property type="entry name" value="Cyt_P450_B"/>
</dbReference>
<protein>
    <recommendedName>
        <fullName evidence="5">Cytochrome</fullName>
    </recommendedName>
</protein>
<dbReference type="InterPro" id="IPR017972">
    <property type="entry name" value="Cyt_P450_CS"/>
</dbReference>
<dbReference type="GO" id="GO:0020037">
    <property type="term" value="F:heme binding"/>
    <property type="evidence" value="ECO:0007669"/>
    <property type="project" value="InterPro"/>
</dbReference>
<dbReference type="InterPro" id="IPR001128">
    <property type="entry name" value="Cyt_P450"/>
</dbReference>
<keyword evidence="2" id="KW-0479">Metal-binding</keyword>
<dbReference type="SUPFAM" id="SSF48264">
    <property type="entry name" value="Cytochrome P450"/>
    <property type="match status" value="1"/>
</dbReference>
<evidence type="ECO:0000256" key="1">
    <source>
        <dbReference type="ARBA" id="ARBA00010617"/>
    </source>
</evidence>
<dbReference type="KEGG" id="psul:AU252_01625"/>
<keyword evidence="2" id="KW-0503">Monooxygenase</keyword>
<proteinExistence type="inferred from homology"/>
<comment type="similarity">
    <text evidence="1 2">Belongs to the cytochrome P450 family.</text>
</comment>
<evidence type="ECO:0000313" key="4">
    <source>
        <dbReference type="Proteomes" id="UP000065151"/>
    </source>
</evidence>
<keyword evidence="2" id="KW-0560">Oxidoreductase</keyword>
<keyword evidence="2" id="KW-0408">Iron</keyword>
<dbReference type="PANTHER" id="PTHR46696">
    <property type="entry name" value="P450, PUTATIVE (EUROFUNG)-RELATED"/>
    <property type="match status" value="1"/>
</dbReference>
<accession>A0A0U3Q459</accession>
<organism evidence="3">
    <name type="scientific">Pseudarthrobacter sulfonivorans</name>
    <dbReference type="NCBI Taxonomy" id="121292"/>
    <lineage>
        <taxon>Bacteria</taxon>
        <taxon>Bacillati</taxon>
        <taxon>Actinomycetota</taxon>
        <taxon>Actinomycetes</taxon>
        <taxon>Micrococcales</taxon>
        <taxon>Micrococcaceae</taxon>
        <taxon>Pseudarthrobacter</taxon>
    </lineage>
</organism>
<dbReference type="PROSITE" id="PS00086">
    <property type="entry name" value="CYTOCHROME_P450"/>
    <property type="match status" value="1"/>
</dbReference>
<dbReference type="InterPro" id="IPR036396">
    <property type="entry name" value="Cyt_P450_sf"/>
</dbReference>
<dbReference type="STRING" id="121292.AU252_01625"/>
<dbReference type="Proteomes" id="UP000065151">
    <property type="component" value="Chromosome"/>
</dbReference>
<dbReference type="GO" id="GO:0006707">
    <property type="term" value="P:cholesterol catabolic process"/>
    <property type="evidence" value="ECO:0007669"/>
    <property type="project" value="TreeGrafter"/>
</dbReference>
<dbReference type="GO" id="GO:0008395">
    <property type="term" value="F:steroid hydroxylase activity"/>
    <property type="evidence" value="ECO:0007669"/>
    <property type="project" value="TreeGrafter"/>
</dbReference>
<dbReference type="RefSeq" id="WP_058929236.1">
    <property type="nucleotide sequence ID" value="NZ_CP013747.1"/>
</dbReference>
<reference evidence="3 4" key="1">
    <citation type="submission" date="2015-12" db="EMBL/GenBank/DDBJ databases">
        <authorList>
            <person name="Shamseldin A."/>
            <person name="Moawad H."/>
            <person name="Abd El-Rahim W.M."/>
            <person name="Sadowsky M.J."/>
        </authorList>
    </citation>
    <scope>NUCLEOTIDE SEQUENCE [LARGE SCALE GENOMIC DNA]</scope>
    <source>
        <strain evidence="3 4">Ar51</strain>
    </source>
</reference>
<evidence type="ECO:0000256" key="2">
    <source>
        <dbReference type="RuleBase" id="RU000461"/>
    </source>
</evidence>
<evidence type="ECO:0000313" key="3">
    <source>
        <dbReference type="EMBL" id="ALV40026.1"/>
    </source>
</evidence>
<dbReference type="Gene3D" id="1.10.630.10">
    <property type="entry name" value="Cytochrome P450"/>
    <property type="match status" value="1"/>
</dbReference>
<evidence type="ECO:0008006" key="5">
    <source>
        <dbReference type="Google" id="ProtNLM"/>
    </source>
</evidence>